<dbReference type="EMBL" id="CAJGYO010000006">
    <property type="protein sequence ID" value="CAD6239559.1"/>
    <property type="molecule type" value="Genomic_DNA"/>
</dbReference>
<feature type="transmembrane region" description="Helical" evidence="1">
    <location>
        <begin position="136"/>
        <end position="164"/>
    </location>
</feature>
<evidence type="ECO:0000313" key="3">
    <source>
        <dbReference type="Proteomes" id="UP000604825"/>
    </source>
</evidence>
<gene>
    <name evidence="2" type="ORF">NCGR_LOCUS26464</name>
</gene>
<keyword evidence="1" id="KW-0472">Membrane</keyword>
<keyword evidence="1" id="KW-0812">Transmembrane</keyword>
<sequence length="222" mass="23528">MDIFVVVDDNVKRLKIAKGKGNARKPFERQGYKLFKRCIIYRYPSLASCEYADSVQADTLLTSSHSCGRRVVVQIRGGGNRAVPTGGRLQRPVRLLLRAGGSGTGPGGNGIRGASPHVVGHLVVRLGAGSRPVRGVAVAVIIVAAVAVVVVAAVAVVVVAAVALRGRRRAVLRRRGVIVVVVGAGRAEPAVDREAHSWMRRRPVLALDLSTRLPCSLLLACL</sequence>
<name>A0A811PI78_9POAL</name>
<evidence type="ECO:0000256" key="1">
    <source>
        <dbReference type="SAM" id="Phobius"/>
    </source>
</evidence>
<keyword evidence="3" id="KW-1185">Reference proteome</keyword>
<comment type="caution">
    <text evidence="2">The sequence shown here is derived from an EMBL/GenBank/DDBJ whole genome shotgun (WGS) entry which is preliminary data.</text>
</comment>
<accession>A0A811PI78</accession>
<evidence type="ECO:0000313" key="2">
    <source>
        <dbReference type="EMBL" id="CAD6239559.1"/>
    </source>
</evidence>
<reference evidence="2" key="1">
    <citation type="submission" date="2020-10" db="EMBL/GenBank/DDBJ databases">
        <authorList>
            <person name="Han B."/>
            <person name="Lu T."/>
            <person name="Zhao Q."/>
            <person name="Huang X."/>
            <person name="Zhao Y."/>
        </authorList>
    </citation>
    <scope>NUCLEOTIDE SEQUENCE</scope>
</reference>
<dbReference type="Proteomes" id="UP000604825">
    <property type="component" value="Unassembled WGS sequence"/>
</dbReference>
<protein>
    <submittedName>
        <fullName evidence="2">Uncharacterized protein</fullName>
    </submittedName>
</protein>
<keyword evidence="1" id="KW-1133">Transmembrane helix</keyword>
<organism evidence="2 3">
    <name type="scientific">Miscanthus lutarioriparius</name>
    <dbReference type="NCBI Taxonomy" id="422564"/>
    <lineage>
        <taxon>Eukaryota</taxon>
        <taxon>Viridiplantae</taxon>
        <taxon>Streptophyta</taxon>
        <taxon>Embryophyta</taxon>
        <taxon>Tracheophyta</taxon>
        <taxon>Spermatophyta</taxon>
        <taxon>Magnoliopsida</taxon>
        <taxon>Liliopsida</taxon>
        <taxon>Poales</taxon>
        <taxon>Poaceae</taxon>
        <taxon>PACMAD clade</taxon>
        <taxon>Panicoideae</taxon>
        <taxon>Andropogonodae</taxon>
        <taxon>Andropogoneae</taxon>
        <taxon>Saccharinae</taxon>
        <taxon>Miscanthus</taxon>
    </lineage>
</organism>
<proteinExistence type="predicted"/>
<dbReference type="AlphaFoldDB" id="A0A811PI78"/>